<dbReference type="Proteomes" id="UP001178888">
    <property type="component" value="Unassembled WGS sequence"/>
</dbReference>
<dbReference type="EMBL" id="JAVGVR010000001">
    <property type="protein sequence ID" value="MDQ6596442.1"/>
    <property type="molecule type" value="Genomic_DNA"/>
</dbReference>
<dbReference type="EMBL" id="SMYO01000073">
    <property type="protein sequence ID" value="TDK53363.1"/>
    <property type="molecule type" value="Genomic_DNA"/>
</dbReference>
<gene>
    <name evidence="2" type="ORF">E2K98_30285</name>
    <name evidence="1" type="ORF">RCG21_08630</name>
</gene>
<reference evidence="1" key="2">
    <citation type="submission" date="2023-08" db="EMBL/GenBank/DDBJ databases">
        <title>Nitrogen cycling bacteria in agricultural field soils.</title>
        <authorList>
            <person name="Jang J."/>
        </authorList>
    </citation>
    <scope>NUCLEOTIDE SEQUENCE</scope>
    <source>
        <strain evidence="1">PS3-36</strain>
    </source>
</reference>
<keyword evidence="4" id="KW-1185">Reference proteome</keyword>
<evidence type="ECO:0000313" key="3">
    <source>
        <dbReference type="Proteomes" id="UP000295132"/>
    </source>
</evidence>
<name>A0A4R5VH58_9BACI</name>
<accession>A0A4R5VH58</accession>
<evidence type="ECO:0000313" key="1">
    <source>
        <dbReference type="EMBL" id="MDQ6596442.1"/>
    </source>
</evidence>
<proteinExistence type="predicted"/>
<dbReference type="Proteomes" id="UP000295132">
    <property type="component" value="Unassembled WGS sequence"/>
</dbReference>
<dbReference type="AlphaFoldDB" id="A0A4R5VH58"/>
<organism evidence="2 3">
    <name type="scientific">Bacillus salipaludis</name>
    <dbReference type="NCBI Taxonomy" id="2547811"/>
    <lineage>
        <taxon>Bacteria</taxon>
        <taxon>Bacillati</taxon>
        <taxon>Bacillota</taxon>
        <taxon>Bacilli</taxon>
        <taxon>Bacillales</taxon>
        <taxon>Bacillaceae</taxon>
        <taxon>Bacillus</taxon>
    </lineage>
</organism>
<reference evidence="2 3" key="1">
    <citation type="submission" date="2019-03" db="EMBL/GenBank/DDBJ databases">
        <title>Bacillus niacini sp. nov. a Nicotinate-Metabolizing Mesophile Isolated from Soil.</title>
        <authorList>
            <person name="Zhang G."/>
        </authorList>
    </citation>
    <scope>NUCLEOTIDE SEQUENCE [LARGE SCALE GENOMIC DNA]</scope>
    <source>
        <strain evidence="2 3">WN066</strain>
    </source>
</reference>
<protein>
    <submittedName>
        <fullName evidence="2">Uncharacterized protein</fullName>
    </submittedName>
</protein>
<evidence type="ECO:0000313" key="2">
    <source>
        <dbReference type="EMBL" id="TDK53363.1"/>
    </source>
</evidence>
<comment type="caution">
    <text evidence="2">The sequence shown here is derived from an EMBL/GenBank/DDBJ whole genome shotgun (WGS) entry which is preliminary data.</text>
</comment>
<evidence type="ECO:0000313" key="4">
    <source>
        <dbReference type="Proteomes" id="UP001178888"/>
    </source>
</evidence>
<dbReference type="RefSeq" id="WP_133340685.1">
    <property type="nucleotide sequence ID" value="NZ_JAVGVR010000001.1"/>
</dbReference>
<sequence length="98" mass="11504">MQNEKFDTEILKLIENKLDYIYSIAKCNYNDNPELMDTIENLAQVAKMFAQIRIQELKGLEKTSSPQGFIVSKLANSYSRMQNYEKQKKEINVPPWKL</sequence>